<evidence type="ECO:0000313" key="2">
    <source>
        <dbReference type="Proteomes" id="UP001054945"/>
    </source>
</evidence>
<reference evidence="1 2" key="1">
    <citation type="submission" date="2021-06" db="EMBL/GenBank/DDBJ databases">
        <title>Caerostris extrusa draft genome.</title>
        <authorList>
            <person name="Kono N."/>
            <person name="Arakawa K."/>
        </authorList>
    </citation>
    <scope>NUCLEOTIDE SEQUENCE [LARGE SCALE GENOMIC DNA]</scope>
</reference>
<organism evidence="1 2">
    <name type="scientific">Caerostris extrusa</name>
    <name type="common">Bark spider</name>
    <name type="synonym">Caerostris bankana</name>
    <dbReference type="NCBI Taxonomy" id="172846"/>
    <lineage>
        <taxon>Eukaryota</taxon>
        <taxon>Metazoa</taxon>
        <taxon>Ecdysozoa</taxon>
        <taxon>Arthropoda</taxon>
        <taxon>Chelicerata</taxon>
        <taxon>Arachnida</taxon>
        <taxon>Araneae</taxon>
        <taxon>Araneomorphae</taxon>
        <taxon>Entelegynae</taxon>
        <taxon>Araneoidea</taxon>
        <taxon>Araneidae</taxon>
        <taxon>Caerostris</taxon>
    </lineage>
</organism>
<dbReference type="EMBL" id="BPLR01007848">
    <property type="protein sequence ID" value="GIY20178.1"/>
    <property type="molecule type" value="Genomic_DNA"/>
</dbReference>
<name>A0AAV4RJJ5_CAEEX</name>
<sequence length="122" mass="13542">MSMSHVFSISLFAGIFRQKEEKKKASIVCHIICEKKGHCSTNDKHCSDKAQLKETAANITSANGLLIQKGSFPQPARGGGGDGNRECNPYFFSIDRFHPYSGQLFGDIQFTKERVTSLDFHA</sequence>
<dbReference type="Proteomes" id="UP001054945">
    <property type="component" value="Unassembled WGS sequence"/>
</dbReference>
<accession>A0AAV4RJJ5</accession>
<comment type="caution">
    <text evidence="1">The sequence shown here is derived from an EMBL/GenBank/DDBJ whole genome shotgun (WGS) entry which is preliminary data.</text>
</comment>
<keyword evidence="2" id="KW-1185">Reference proteome</keyword>
<protein>
    <submittedName>
        <fullName evidence="1">Uncharacterized protein</fullName>
    </submittedName>
</protein>
<dbReference type="AlphaFoldDB" id="A0AAV4RJJ5"/>
<gene>
    <name evidence="1" type="ORF">CEXT_455911</name>
</gene>
<evidence type="ECO:0000313" key="1">
    <source>
        <dbReference type="EMBL" id="GIY20178.1"/>
    </source>
</evidence>
<proteinExistence type="predicted"/>